<proteinExistence type="predicted"/>
<keyword evidence="2" id="KW-1185">Reference proteome</keyword>
<accession>A0A4C1X8R0</accession>
<dbReference type="EMBL" id="BGZK01000761">
    <property type="protein sequence ID" value="GBP59430.1"/>
    <property type="molecule type" value="Genomic_DNA"/>
</dbReference>
<reference evidence="1 2" key="1">
    <citation type="journal article" date="2019" name="Commun. Biol.">
        <title>The bagworm genome reveals a unique fibroin gene that provides high tensile strength.</title>
        <authorList>
            <person name="Kono N."/>
            <person name="Nakamura H."/>
            <person name="Ohtoshi R."/>
            <person name="Tomita M."/>
            <person name="Numata K."/>
            <person name="Arakawa K."/>
        </authorList>
    </citation>
    <scope>NUCLEOTIDE SEQUENCE [LARGE SCALE GENOMIC DNA]</scope>
</reference>
<protein>
    <submittedName>
        <fullName evidence="1">Uncharacterized protein</fullName>
    </submittedName>
</protein>
<gene>
    <name evidence="1" type="ORF">EVAR_80757_1</name>
</gene>
<sequence>MANMSSRWFVHLADRLFDIAQTRPPSYLSEKFTWSSSSRSIRLITPVYRIAAFRGSFKVKTVIQPGDDPHPASAKALRSKPLHPIRLDYARLPKLCNNTAVGYTPRPALGASAGRWTSSAYSTTRCDDVNNLLQRSQTLGRGTLHLHIESHATGTQPAGRTSSARCIC</sequence>
<comment type="caution">
    <text evidence="1">The sequence shown here is derived from an EMBL/GenBank/DDBJ whole genome shotgun (WGS) entry which is preliminary data.</text>
</comment>
<dbReference type="Proteomes" id="UP000299102">
    <property type="component" value="Unassembled WGS sequence"/>
</dbReference>
<evidence type="ECO:0000313" key="1">
    <source>
        <dbReference type="EMBL" id="GBP59430.1"/>
    </source>
</evidence>
<evidence type="ECO:0000313" key="2">
    <source>
        <dbReference type="Proteomes" id="UP000299102"/>
    </source>
</evidence>
<name>A0A4C1X8R0_EUMVA</name>
<dbReference type="AlphaFoldDB" id="A0A4C1X8R0"/>
<organism evidence="1 2">
    <name type="scientific">Eumeta variegata</name>
    <name type="common">Bagworm moth</name>
    <name type="synonym">Eumeta japonica</name>
    <dbReference type="NCBI Taxonomy" id="151549"/>
    <lineage>
        <taxon>Eukaryota</taxon>
        <taxon>Metazoa</taxon>
        <taxon>Ecdysozoa</taxon>
        <taxon>Arthropoda</taxon>
        <taxon>Hexapoda</taxon>
        <taxon>Insecta</taxon>
        <taxon>Pterygota</taxon>
        <taxon>Neoptera</taxon>
        <taxon>Endopterygota</taxon>
        <taxon>Lepidoptera</taxon>
        <taxon>Glossata</taxon>
        <taxon>Ditrysia</taxon>
        <taxon>Tineoidea</taxon>
        <taxon>Psychidae</taxon>
        <taxon>Oiketicinae</taxon>
        <taxon>Eumeta</taxon>
    </lineage>
</organism>